<name>A0A1A8T2K0_9GAMM</name>
<dbReference type="InterPro" id="IPR025965">
    <property type="entry name" value="FlgD/Vpr_Ig-like"/>
</dbReference>
<dbReference type="OrthoDB" id="9785233at2"/>
<feature type="domain" description="FlgD/Vpr Ig-like" evidence="6">
    <location>
        <begin position="126"/>
        <end position="190"/>
    </location>
</feature>
<evidence type="ECO:0000256" key="2">
    <source>
        <dbReference type="ARBA" id="ARBA00016013"/>
    </source>
</evidence>
<accession>A0A1A8T2K0</accession>
<evidence type="ECO:0000313" key="9">
    <source>
        <dbReference type="Proteomes" id="UP000092627"/>
    </source>
</evidence>
<comment type="similarity">
    <text evidence="1 5">Belongs to the FlgD family.</text>
</comment>
<dbReference type="InterPro" id="IPR005648">
    <property type="entry name" value="FlgD"/>
</dbReference>
<evidence type="ECO:0000256" key="5">
    <source>
        <dbReference type="RuleBase" id="RU362076"/>
    </source>
</evidence>
<dbReference type="STRING" id="295068.MAQ5080_00296"/>
<feature type="domain" description="FlgD Tudor-like" evidence="7">
    <location>
        <begin position="101"/>
        <end position="230"/>
    </location>
</feature>
<keyword evidence="9" id="KW-1185">Reference proteome</keyword>
<dbReference type="Proteomes" id="UP000092627">
    <property type="component" value="Unassembled WGS sequence"/>
</dbReference>
<organism evidence="8 9">
    <name type="scientific">Marinomonas aquimarina</name>
    <dbReference type="NCBI Taxonomy" id="295068"/>
    <lineage>
        <taxon>Bacteria</taxon>
        <taxon>Pseudomonadati</taxon>
        <taxon>Pseudomonadota</taxon>
        <taxon>Gammaproteobacteria</taxon>
        <taxon>Oceanospirillales</taxon>
        <taxon>Oceanospirillaceae</taxon>
        <taxon>Marinomonas</taxon>
    </lineage>
</organism>
<dbReference type="Gene3D" id="2.30.30.910">
    <property type="match status" value="1"/>
</dbReference>
<evidence type="ECO:0000256" key="1">
    <source>
        <dbReference type="ARBA" id="ARBA00010577"/>
    </source>
</evidence>
<protein>
    <recommendedName>
        <fullName evidence="2 5">Basal-body rod modification protein FlgD</fullName>
    </recommendedName>
</protein>
<dbReference type="InterPro" id="IPR025963">
    <property type="entry name" value="FLgD_Tudor"/>
</dbReference>
<proteinExistence type="inferred from homology"/>
<dbReference type="AlphaFoldDB" id="A0A1A8T2K0"/>
<evidence type="ECO:0000259" key="7">
    <source>
        <dbReference type="Pfam" id="PF13861"/>
    </source>
</evidence>
<dbReference type="Gene3D" id="2.60.40.4070">
    <property type="match status" value="1"/>
</dbReference>
<dbReference type="Pfam" id="PF13861">
    <property type="entry name" value="FLgD_tudor"/>
    <property type="match status" value="1"/>
</dbReference>
<dbReference type="Pfam" id="PF13860">
    <property type="entry name" value="FlgD_ig"/>
    <property type="match status" value="1"/>
</dbReference>
<reference evidence="8 9" key="1">
    <citation type="submission" date="2016-06" db="EMBL/GenBank/DDBJ databases">
        <authorList>
            <person name="Kjaerup R.B."/>
            <person name="Dalgaard T.S."/>
            <person name="Juul-Madsen H.R."/>
        </authorList>
    </citation>
    <scope>NUCLEOTIDE SEQUENCE [LARGE SCALE GENOMIC DNA]</scope>
    <source>
        <strain evidence="8 9">CECT 5080</strain>
    </source>
</reference>
<dbReference type="Pfam" id="PF03963">
    <property type="entry name" value="FlgD"/>
    <property type="match status" value="1"/>
</dbReference>
<evidence type="ECO:0000259" key="6">
    <source>
        <dbReference type="Pfam" id="PF13860"/>
    </source>
</evidence>
<evidence type="ECO:0000256" key="4">
    <source>
        <dbReference type="ARBA" id="ARBA00024746"/>
    </source>
</evidence>
<dbReference type="RefSeq" id="WP_067204491.1">
    <property type="nucleotide sequence ID" value="NZ_FLOC01000001.1"/>
</dbReference>
<evidence type="ECO:0000313" key="8">
    <source>
        <dbReference type="EMBL" id="SBS25556.1"/>
    </source>
</evidence>
<comment type="function">
    <text evidence="4 5">Required for flagellar hook formation. May act as a scaffolding protein.</text>
</comment>
<gene>
    <name evidence="8" type="primary">flgD</name>
    <name evidence="8" type="ORF">MAQ5080_00296</name>
</gene>
<sequence>MADINTNSALSGLISQYGTEQAKAKTGVGNNTAGASTESADGLANQDVFMRLYIEQLKNQDPTKPQDSGDMVSQMAEFSSLERLTKMSDEMENLSNSLISSQALTASTLVGQYVYVEQDSAAVAEGNPTMLKTSFASDAVKNELQITNSAGQVVDKITLTDEEFQWDGTDGNGNMVPSGMYTFRATSTNAEGEITQLSVLTPARINGVTINGSEGSTLNVANYGKLPLSDKLDIVG</sequence>
<keyword evidence="3 5" id="KW-1005">Bacterial flagellum biogenesis</keyword>
<dbReference type="EMBL" id="FLOC01000001">
    <property type="protein sequence ID" value="SBS25556.1"/>
    <property type="molecule type" value="Genomic_DNA"/>
</dbReference>
<dbReference type="GO" id="GO:0044781">
    <property type="term" value="P:bacterial-type flagellum organization"/>
    <property type="evidence" value="ECO:0007669"/>
    <property type="project" value="UniProtKB-UniRule"/>
</dbReference>
<evidence type="ECO:0000256" key="3">
    <source>
        <dbReference type="ARBA" id="ARBA00022795"/>
    </source>
</evidence>